<protein>
    <submittedName>
        <fullName evidence="2">Uncharacterized protein</fullName>
    </submittedName>
</protein>
<comment type="caution">
    <text evidence="2">The sequence shown here is derived from an EMBL/GenBank/DDBJ whole genome shotgun (WGS) entry which is preliminary data.</text>
</comment>
<organism evidence="2 3">
    <name type="scientific">Armillaria tabescens</name>
    <name type="common">Ringless honey mushroom</name>
    <name type="synonym">Agaricus tabescens</name>
    <dbReference type="NCBI Taxonomy" id="1929756"/>
    <lineage>
        <taxon>Eukaryota</taxon>
        <taxon>Fungi</taxon>
        <taxon>Dikarya</taxon>
        <taxon>Basidiomycota</taxon>
        <taxon>Agaricomycotina</taxon>
        <taxon>Agaricomycetes</taxon>
        <taxon>Agaricomycetidae</taxon>
        <taxon>Agaricales</taxon>
        <taxon>Marasmiineae</taxon>
        <taxon>Physalacriaceae</taxon>
        <taxon>Desarmillaria</taxon>
    </lineage>
</organism>
<dbReference type="Proteomes" id="UP001175211">
    <property type="component" value="Unassembled WGS sequence"/>
</dbReference>
<sequence length="283" mass="31815">MSVDVDPDGILERLAGNNFLVHTEDNEVSYFRGVIEGGKKKYVKAKPHMFKIGDVVEAQYSVIFTKCQGGSNAAKNKDTASDKDPQHMPKMKWQTRFEYKEEEGETESKCGRDGKDSERGTVNSAFAFTCTRRKEKQFKASQLNIASCVDSRGARKFSGLPKVQKKPGFTTISTRNDIEINCQQVTHLNASKERKRIQVKRIQTQLNARTQGSNAEFSSPEIKLTREDVVILRGWGRAISASRKQESMSISEAVGDLPNLRYRLRFVQMFASLGLMPETGCSE</sequence>
<accession>A0AA39JBI6</accession>
<evidence type="ECO:0000256" key="1">
    <source>
        <dbReference type="SAM" id="MobiDB-lite"/>
    </source>
</evidence>
<proteinExistence type="predicted"/>
<dbReference type="RefSeq" id="XP_060323220.1">
    <property type="nucleotide sequence ID" value="XM_060470375.1"/>
</dbReference>
<gene>
    <name evidence="2" type="ORF">EV420DRAFT_1486386</name>
</gene>
<feature type="region of interest" description="Disordered" evidence="1">
    <location>
        <begin position="71"/>
        <end position="91"/>
    </location>
</feature>
<dbReference type="AlphaFoldDB" id="A0AA39JBI6"/>
<evidence type="ECO:0000313" key="2">
    <source>
        <dbReference type="EMBL" id="KAK0439289.1"/>
    </source>
</evidence>
<feature type="compositionally biased region" description="Basic and acidic residues" evidence="1">
    <location>
        <begin position="75"/>
        <end position="87"/>
    </location>
</feature>
<dbReference type="EMBL" id="JAUEPS010000087">
    <property type="protein sequence ID" value="KAK0439289.1"/>
    <property type="molecule type" value="Genomic_DNA"/>
</dbReference>
<keyword evidence="3" id="KW-1185">Reference proteome</keyword>
<evidence type="ECO:0000313" key="3">
    <source>
        <dbReference type="Proteomes" id="UP001175211"/>
    </source>
</evidence>
<dbReference type="GeneID" id="85353923"/>
<reference evidence="2" key="1">
    <citation type="submission" date="2023-06" db="EMBL/GenBank/DDBJ databases">
        <authorList>
            <consortium name="Lawrence Berkeley National Laboratory"/>
            <person name="Ahrendt S."/>
            <person name="Sahu N."/>
            <person name="Indic B."/>
            <person name="Wong-Bajracharya J."/>
            <person name="Merenyi Z."/>
            <person name="Ke H.-M."/>
            <person name="Monk M."/>
            <person name="Kocsube S."/>
            <person name="Drula E."/>
            <person name="Lipzen A."/>
            <person name="Balint B."/>
            <person name="Henrissat B."/>
            <person name="Andreopoulos B."/>
            <person name="Martin F.M."/>
            <person name="Harder C.B."/>
            <person name="Rigling D."/>
            <person name="Ford K.L."/>
            <person name="Foster G.D."/>
            <person name="Pangilinan J."/>
            <person name="Papanicolaou A."/>
            <person name="Barry K."/>
            <person name="LaButti K."/>
            <person name="Viragh M."/>
            <person name="Koriabine M."/>
            <person name="Yan M."/>
            <person name="Riley R."/>
            <person name="Champramary S."/>
            <person name="Plett K.L."/>
            <person name="Tsai I.J."/>
            <person name="Slot J."/>
            <person name="Sipos G."/>
            <person name="Plett J."/>
            <person name="Nagy L.G."/>
            <person name="Grigoriev I.V."/>
        </authorList>
    </citation>
    <scope>NUCLEOTIDE SEQUENCE</scope>
    <source>
        <strain evidence="2">CCBAS 213</strain>
    </source>
</reference>
<name>A0AA39JBI6_ARMTA</name>